<evidence type="ECO:0000313" key="2">
    <source>
        <dbReference type="EMBL" id="KAH3894329.1"/>
    </source>
</evidence>
<accession>A0A9D4S6E9</accession>
<proteinExistence type="predicted"/>
<reference evidence="2" key="1">
    <citation type="journal article" date="2019" name="bioRxiv">
        <title>The Genome of the Zebra Mussel, Dreissena polymorpha: A Resource for Invasive Species Research.</title>
        <authorList>
            <person name="McCartney M.A."/>
            <person name="Auch B."/>
            <person name="Kono T."/>
            <person name="Mallez S."/>
            <person name="Zhang Y."/>
            <person name="Obille A."/>
            <person name="Becker A."/>
            <person name="Abrahante J.E."/>
            <person name="Garbe J."/>
            <person name="Badalamenti J.P."/>
            <person name="Herman A."/>
            <person name="Mangelson H."/>
            <person name="Liachko I."/>
            <person name="Sullivan S."/>
            <person name="Sone E.D."/>
            <person name="Koren S."/>
            <person name="Silverstein K.A.T."/>
            <person name="Beckman K.B."/>
            <person name="Gohl D.M."/>
        </authorList>
    </citation>
    <scope>NUCLEOTIDE SEQUENCE</scope>
    <source>
        <strain evidence="2">Duluth1</strain>
        <tissue evidence="2">Whole animal</tissue>
    </source>
</reference>
<comment type="caution">
    <text evidence="2">The sequence shown here is derived from an EMBL/GenBank/DDBJ whole genome shotgun (WGS) entry which is preliminary data.</text>
</comment>
<dbReference type="EMBL" id="JAIWYP010000001">
    <property type="protein sequence ID" value="KAH3894329.1"/>
    <property type="molecule type" value="Genomic_DNA"/>
</dbReference>
<evidence type="ECO:0000313" key="3">
    <source>
        <dbReference type="Proteomes" id="UP000828390"/>
    </source>
</evidence>
<organism evidence="2 3">
    <name type="scientific">Dreissena polymorpha</name>
    <name type="common">Zebra mussel</name>
    <name type="synonym">Mytilus polymorpha</name>
    <dbReference type="NCBI Taxonomy" id="45954"/>
    <lineage>
        <taxon>Eukaryota</taxon>
        <taxon>Metazoa</taxon>
        <taxon>Spiralia</taxon>
        <taxon>Lophotrochozoa</taxon>
        <taxon>Mollusca</taxon>
        <taxon>Bivalvia</taxon>
        <taxon>Autobranchia</taxon>
        <taxon>Heteroconchia</taxon>
        <taxon>Euheterodonta</taxon>
        <taxon>Imparidentia</taxon>
        <taxon>Neoheterodontei</taxon>
        <taxon>Myida</taxon>
        <taxon>Dreissenoidea</taxon>
        <taxon>Dreissenidae</taxon>
        <taxon>Dreissena</taxon>
    </lineage>
</organism>
<reference evidence="2" key="2">
    <citation type="submission" date="2020-11" db="EMBL/GenBank/DDBJ databases">
        <authorList>
            <person name="McCartney M.A."/>
            <person name="Auch B."/>
            <person name="Kono T."/>
            <person name="Mallez S."/>
            <person name="Becker A."/>
            <person name="Gohl D.M."/>
            <person name="Silverstein K.A.T."/>
            <person name="Koren S."/>
            <person name="Bechman K.B."/>
            <person name="Herman A."/>
            <person name="Abrahante J.E."/>
            <person name="Garbe J."/>
        </authorList>
    </citation>
    <scope>NUCLEOTIDE SEQUENCE</scope>
    <source>
        <strain evidence="2">Duluth1</strain>
        <tissue evidence="2">Whole animal</tissue>
    </source>
</reference>
<gene>
    <name evidence="2" type="ORF">DPMN_018485</name>
    <name evidence="1" type="ORF">DPMN_120562</name>
</gene>
<protein>
    <submittedName>
        <fullName evidence="2">Uncharacterized protein</fullName>
    </submittedName>
</protein>
<dbReference type="Proteomes" id="UP000828390">
    <property type="component" value="Unassembled WGS sequence"/>
</dbReference>
<dbReference type="EMBL" id="JAIWYP010000005">
    <property type="protein sequence ID" value="KAH3818835.1"/>
    <property type="molecule type" value="Genomic_DNA"/>
</dbReference>
<dbReference type="AlphaFoldDB" id="A0A9D4S6E9"/>
<sequence length="61" mass="7044">MLLKTFTASQDIDSNIIYYKFLSPTVLFLFSADTSIDIELDQQPHQSRLQEPQSRMTLPLP</sequence>
<evidence type="ECO:0000313" key="1">
    <source>
        <dbReference type="EMBL" id="KAH3818835.1"/>
    </source>
</evidence>
<keyword evidence="3" id="KW-1185">Reference proteome</keyword>
<name>A0A9D4S6E9_DREPO</name>